<evidence type="ECO:0000313" key="1">
    <source>
        <dbReference type="EMBL" id="KAA6363125.1"/>
    </source>
</evidence>
<name>A0A5J4U0B1_9EUKA</name>
<accession>A0A5J4U0B1</accession>
<protein>
    <submittedName>
        <fullName evidence="1">Uncharacterized protein</fullName>
    </submittedName>
</protein>
<dbReference type="Proteomes" id="UP000324800">
    <property type="component" value="Unassembled WGS sequence"/>
</dbReference>
<comment type="caution">
    <text evidence="1">The sequence shown here is derived from an EMBL/GenBank/DDBJ whole genome shotgun (WGS) entry which is preliminary data.</text>
</comment>
<dbReference type="EMBL" id="SNRW01023300">
    <property type="protein sequence ID" value="KAA6363125.1"/>
    <property type="molecule type" value="Genomic_DNA"/>
</dbReference>
<proteinExistence type="predicted"/>
<gene>
    <name evidence="1" type="ORF">EZS28_041348</name>
</gene>
<reference evidence="1 2" key="1">
    <citation type="submission" date="2019-03" db="EMBL/GenBank/DDBJ databases">
        <title>Single cell metagenomics reveals metabolic interactions within the superorganism composed of flagellate Streblomastix strix and complex community of Bacteroidetes bacteria on its surface.</title>
        <authorList>
            <person name="Treitli S.C."/>
            <person name="Kolisko M."/>
            <person name="Husnik F."/>
            <person name="Keeling P."/>
            <person name="Hampl V."/>
        </authorList>
    </citation>
    <scope>NUCLEOTIDE SEQUENCE [LARGE SCALE GENOMIC DNA]</scope>
    <source>
        <strain evidence="1">ST1C</strain>
    </source>
</reference>
<evidence type="ECO:0000313" key="2">
    <source>
        <dbReference type="Proteomes" id="UP000324800"/>
    </source>
</evidence>
<dbReference type="AlphaFoldDB" id="A0A5J4U0B1"/>
<sequence>MQQKQEFYETARAIISFADSYTQNKQGKRNEQPDSEPTPSLVEISAYLQYLKDKIWENNALKQVIKIPKLLQSLSALVTFRLGTHIDLDVDNQRLKVRSWSRQCFRWIQHFGDEQDQSELVNNGYGRVTSISFCTAGGQGEEQDAEIFYGLYYISRFLRALHYGRNDDYQPSFQPLPLLVRNTEEQIEEEGANEEIEAQMNNYGYNRDIKYWANYVKEVVLNHFIRRG</sequence>
<organism evidence="1 2">
    <name type="scientific">Streblomastix strix</name>
    <dbReference type="NCBI Taxonomy" id="222440"/>
    <lineage>
        <taxon>Eukaryota</taxon>
        <taxon>Metamonada</taxon>
        <taxon>Preaxostyla</taxon>
        <taxon>Oxymonadida</taxon>
        <taxon>Streblomastigidae</taxon>
        <taxon>Streblomastix</taxon>
    </lineage>
</organism>